<reference evidence="1 2" key="1">
    <citation type="submission" date="2018-12" db="EMBL/GenBank/DDBJ databases">
        <authorList>
            <consortium name="Pathogen Informatics"/>
        </authorList>
    </citation>
    <scope>NUCLEOTIDE SEQUENCE [LARGE SCALE GENOMIC DNA]</scope>
    <source>
        <strain evidence="1 2">NCTC10976</strain>
    </source>
</reference>
<dbReference type="SUPFAM" id="SSF56784">
    <property type="entry name" value="HAD-like"/>
    <property type="match status" value="1"/>
</dbReference>
<dbReference type="Proteomes" id="UP000275510">
    <property type="component" value="Chromosome"/>
</dbReference>
<dbReference type="PANTHER" id="PTHR10000:SF25">
    <property type="entry name" value="PHOSPHATASE YKRA-RELATED"/>
    <property type="match status" value="1"/>
</dbReference>
<evidence type="ECO:0000313" key="2">
    <source>
        <dbReference type="Proteomes" id="UP000275510"/>
    </source>
</evidence>
<dbReference type="Pfam" id="PF08282">
    <property type="entry name" value="Hydrolase_3"/>
    <property type="match status" value="1"/>
</dbReference>
<keyword evidence="1" id="KW-0378">Hydrolase</keyword>
<dbReference type="InterPro" id="IPR000150">
    <property type="entry name" value="Cof"/>
</dbReference>
<dbReference type="GO" id="GO:0000287">
    <property type="term" value="F:magnesium ion binding"/>
    <property type="evidence" value="ECO:0007669"/>
    <property type="project" value="TreeGrafter"/>
</dbReference>
<dbReference type="InterPro" id="IPR036412">
    <property type="entry name" value="HAD-like_sf"/>
</dbReference>
<dbReference type="NCBIfam" id="TIGR01484">
    <property type="entry name" value="HAD-SF-IIB"/>
    <property type="match status" value="1"/>
</dbReference>
<dbReference type="PANTHER" id="PTHR10000">
    <property type="entry name" value="PHOSPHOSERINE PHOSPHATASE"/>
    <property type="match status" value="1"/>
</dbReference>
<dbReference type="Gene3D" id="3.40.50.1000">
    <property type="entry name" value="HAD superfamily/HAD-like"/>
    <property type="match status" value="1"/>
</dbReference>
<accession>A0A2X3Y5I8</accession>
<protein>
    <submittedName>
        <fullName evidence="1">HAD superfamily hydrolase</fullName>
    </submittedName>
</protein>
<evidence type="ECO:0000313" key="1">
    <source>
        <dbReference type="EMBL" id="VEJ18035.1"/>
    </source>
</evidence>
<dbReference type="NCBIfam" id="TIGR00099">
    <property type="entry name" value="Cof-subfamily"/>
    <property type="match status" value="1"/>
</dbReference>
<dbReference type="Gene3D" id="3.30.1240.10">
    <property type="match status" value="1"/>
</dbReference>
<dbReference type="InterPro" id="IPR006379">
    <property type="entry name" value="HAD-SF_hydro_IIB"/>
</dbReference>
<dbReference type="EMBL" id="LR134515">
    <property type="protein sequence ID" value="VEJ18035.1"/>
    <property type="molecule type" value="Genomic_DNA"/>
</dbReference>
<dbReference type="SFLD" id="SFLDG01140">
    <property type="entry name" value="C2.B:_Phosphomannomutase_and_P"/>
    <property type="match status" value="1"/>
</dbReference>
<dbReference type="GO" id="GO:0005829">
    <property type="term" value="C:cytosol"/>
    <property type="evidence" value="ECO:0007669"/>
    <property type="project" value="TreeGrafter"/>
</dbReference>
<dbReference type="PROSITE" id="PS01229">
    <property type="entry name" value="COF_2"/>
    <property type="match status" value="1"/>
</dbReference>
<dbReference type="SFLD" id="SFLDS00003">
    <property type="entry name" value="Haloacid_Dehalogenase"/>
    <property type="match status" value="1"/>
</dbReference>
<proteinExistence type="predicted"/>
<organism evidence="1 2">
    <name type="scientific">Actinobacillus pleuropneumoniae</name>
    <name type="common">Haemophilus pleuropneumoniae</name>
    <dbReference type="NCBI Taxonomy" id="715"/>
    <lineage>
        <taxon>Bacteria</taxon>
        <taxon>Pseudomonadati</taxon>
        <taxon>Pseudomonadota</taxon>
        <taxon>Gammaproteobacteria</taxon>
        <taxon>Pasteurellales</taxon>
        <taxon>Pasteurellaceae</taxon>
        <taxon>Actinobacillus</taxon>
    </lineage>
</organism>
<sequence length="269" mass="30456">MNKPKQPIKIVFFDIDETLYIKSKAHIPESITKEVLPRLKQKGIITAIATGRNFGSLPKALKPLIDERYFELFVTINGQYNFYKDQLISQYALTASQVERCIEKLTALGIVYAFVSQDEIAVSEDNTIVHEALSPIKADYIVDPDYYLTHTAVQLLAFYPESRDQEVAESGIFADDLKVCRWHPMGVDMLRKENSKARGIEDVIKYFGLSIENTMAFGDGFNDLEMFDTVGFSVAMGNAEQALKTRANYVTKNIEQDGILYALEQLEII</sequence>
<dbReference type="OrthoDB" id="3180855at2"/>
<name>A0A2X3Y5I8_ACTPL</name>
<dbReference type="InterPro" id="IPR023214">
    <property type="entry name" value="HAD_sf"/>
</dbReference>
<dbReference type="GO" id="GO:0016791">
    <property type="term" value="F:phosphatase activity"/>
    <property type="evidence" value="ECO:0007669"/>
    <property type="project" value="TreeGrafter"/>
</dbReference>
<dbReference type="AlphaFoldDB" id="A0A2X3Y5I8"/>
<dbReference type="RefSeq" id="WP_005602922.1">
    <property type="nucleotide sequence ID" value="NZ_CBDBSW010000010.1"/>
</dbReference>
<gene>
    <name evidence="1" type="ORF">NCTC10976_02202</name>
</gene>